<dbReference type="AlphaFoldDB" id="A0A0E9QSZ6"/>
<protein>
    <submittedName>
        <fullName evidence="2">Uncharacterized protein</fullName>
    </submittedName>
</protein>
<feature type="signal peptide" evidence="1">
    <location>
        <begin position="1"/>
        <end position="20"/>
    </location>
</feature>
<sequence length="47" mass="5337">MHKTALFLFFLHFIYIPGNGEAHVKKPNRTGEKPNFFVINLFSGSGN</sequence>
<reference evidence="2" key="2">
    <citation type="journal article" date="2015" name="Fish Shellfish Immunol.">
        <title>Early steps in the European eel (Anguilla anguilla)-Vibrio vulnificus interaction in the gills: Role of the RtxA13 toxin.</title>
        <authorList>
            <person name="Callol A."/>
            <person name="Pajuelo D."/>
            <person name="Ebbesson L."/>
            <person name="Teles M."/>
            <person name="MacKenzie S."/>
            <person name="Amaro C."/>
        </authorList>
    </citation>
    <scope>NUCLEOTIDE SEQUENCE</scope>
</reference>
<proteinExistence type="predicted"/>
<feature type="chain" id="PRO_5002431234" evidence="1">
    <location>
        <begin position="21"/>
        <end position="47"/>
    </location>
</feature>
<dbReference type="EMBL" id="GBXM01088486">
    <property type="protein sequence ID" value="JAH20091.1"/>
    <property type="molecule type" value="Transcribed_RNA"/>
</dbReference>
<organism evidence="2">
    <name type="scientific">Anguilla anguilla</name>
    <name type="common">European freshwater eel</name>
    <name type="synonym">Muraena anguilla</name>
    <dbReference type="NCBI Taxonomy" id="7936"/>
    <lineage>
        <taxon>Eukaryota</taxon>
        <taxon>Metazoa</taxon>
        <taxon>Chordata</taxon>
        <taxon>Craniata</taxon>
        <taxon>Vertebrata</taxon>
        <taxon>Euteleostomi</taxon>
        <taxon>Actinopterygii</taxon>
        <taxon>Neopterygii</taxon>
        <taxon>Teleostei</taxon>
        <taxon>Anguilliformes</taxon>
        <taxon>Anguillidae</taxon>
        <taxon>Anguilla</taxon>
    </lineage>
</organism>
<name>A0A0E9QSZ6_ANGAN</name>
<evidence type="ECO:0000256" key="1">
    <source>
        <dbReference type="SAM" id="SignalP"/>
    </source>
</evidence>
<evidence type="ECO:0000313" key="2">
    <source>
        <dbReference type="EMBL" id="JAH20091.1"/>
    </source>
</evidence>
<reference evidence="2" key="1">
    <citation type="submission" date="2014-11" db="EMBL/GenBank/DDBJ databases">
        <authorList>
            <person name="Amaro Gonzalez C."/>
        </authorList>
    </citation>
    <scope>NUCLEOTIDE SEQUENCE</scope>
</reference>
<keyword evidence="1" id="KW-0732">Signal</keyword>
<accession>A0A0E9QSZ6</accession>